<reference evidence="2" key="1">
    <citation type="journal article" date="2018" name="BMC Genomics">
        <title>Genomic insights into host adaptation between the wheat stripe rust pathogen (Puccinia striiformis f. sp. tritici) and the barley stripe rust pathogen (Puccinia striiformis f. sp. hordei).</title>
        <authorList>
            <person name="Xia C."/>
            <person name="Wang M."/>
            <person name="Yin C."/>
            <person name="Cornejo O.E."/>
            <person name="Hulbert S.H."/>
            <person name="Chen X."/>
        </authorList>
    </citation>
    <scope>NUCLEOTIDE SEQUENCE [LARGE SCALE GENOMIC DNA]</scope>
    <source>
        <strain evidence="2">93-210</strain>
    </source>
</reference>
<name>A0ACC0DX62_9BASI</name>
<evidence type="ECO:0000313" key="1">
    <source>
        <dbReference type="EMBL" id="KAI7940671.1"/>
    </source>
</evidence>
<reference evidence="2" key="2">
    <citation type="journal article" date="2018" name="Mol. Plant Microbe Interact.">
        <title>Genome sequence resources for the wheat stripe rust pathogen (Puccinia striiformis f. sp. tritici) and the barley stripe rust pathogen (Puccinia striiformis f. sp. hordei).</title>
        <authorList>
            <person name="Xia C."/>
            <person name="Wang M."/>
            <person name="Yin C."/>
            <person name="Cornejo O.E."/>
            <person name="Hulbert S.H."/>
            <person name="Chen X."/>
        </authorList>
    </citation>
    <scope>NUCLEOTIDE SEQUENCE [LARGE SCALE GENOMIC DNA]</scope>
    <source>
        <strain evidence="2">93-210</strain>
    </source>
</reference>
<dbReference type="Proteomes" id="UP001060170">
    <property type="component" value="Chromosome 13"/>
</dbReference>
<sequence length="64" mass="7141">MASQHFGYVGSSTKPPILTDRGKITQQGSSKGNGSLKSGFMWSTPATRWIEEPSWWESTTMRPH</sequence>
<organism evidence="1 2">
    <name type="scientific">Puccinia striiformis f. sp. tritici</name>
    <dbReference type="NCBI Taxonomy" id="168172"/>
    <lineage>
        <taxon>Eukaryota</taxon>
        <taxon>Fungi</taxon>
        <taxon>Dikarya</taxon>
        <taxon>Basidiomycota</taxon>
        <taxon>Pucciniomycotina</taxon>
        <taxon>Pucciniomycetes</taxon>
        <taxon>Pucciniales</taxon>
        <taxon>Pucciniaceae</taxon>
        <taxon>Puccinia</taxon>
    </lineage>
</organism>
<accession>A0ACC0DX62</accession>
<evidence type="ECO:0000313" key="2">
    <source>
        <dbReference type="Proteomes" id="UP001060170"/>
    </source>
</evidence>
<keyword evidence="2" id="KW-1185">Reference proteome</keyword>
<proteinExistence type="predicted"/>
<dbReference type="EMBL" id="CM045877">
    <property type="protein sequence ID" value="KAI7940671.1"/>
    <property type="molecule type" value="Genomic_DNA"/>
</dbReference>
<reference evidence="1 2" key="3">
    <citation type="journal article" date="2022" name="Microbiol. Spectr.">
        <title>Folding features and dynamics of 3D genome architecture in plant fungal pathogens.</title>
        <authorList>
            <person name="Xia C."/>
        </authorList>
    </citation>
    <scope>NUCLEOTIDE SEQUENCE [LARGE SCALE GENOMIC DNA]</scope>
    <source>
        <strain evidence="1 2">93-210</strain>
    </source>
</reference>
<gene>
    <name evidence="1" type="ORF">MJO28_012956</name>
</gene>
<comment type="caution">
    <text evidence="1">The sequence shown here is derived from an EMBL/GenBank/DDBJ whole genome shotgun (WGS) entry which is preliminary data.</text>
</comment>
<protein>
    <submittedName>
        <fullName evidence="1">Uncharacterized protein</fullName>
    </submittedName>
</protein>